<dbReference type="OrthoDB" id="2158909at2759"/>
<feature type="region of interest" description="Disordered" evidence="1">
    <location>
        <begin position="215"/>
        <end position="239"/>
    </location>
</feature>
<dbReference type="Proteomes" id="UP000193642">
    <property type="component" value="Unassembled WGS sequence"/>
</dbReference>
<feature type="compositionally biased region" description="Basic residues" evidence="1">
    <location>
        <begin position="367"/>
        <end position="384"/>
    </location>
</feature>
<feature type="compositionally biased region" description="Polar residues" evidence="1">
    <location>
        <begin position="164"/>
        <end position="174"/>
    </location>
</feature>
<organism evidence="2 3">
    <name type="scientific">Rhizoclosmatium globosum</name>
    <dbReference type="NCBI Taxonomy" id="329046"/>
    <lineage>
        <taxon>Eukaryota</taxon>
        <taxon>Fungi</taxon>
        <taxon>Fungi incertae sedis</taxon>
        <taxon>Chytridiomycota</taxon>
        <taxon>Chytridiomycota incertae sedis</taxon>
        <taxon>Chytridiomycetes</taxon>
        <taxon>Chytridiales</taxon>
        <taxon>Chytriomycetaceae</taxon>
        <taxon>Rhizoclosmatium</taxon>
    </lineage>
</organism>
<sequence>MCLDQFLSHRNVSENSNSNQNTDGLIDTSVSQIINQFAQADLHSDDDAFRLWLSRKKEERKLRTGSSSGTTRSASPTQNNVSFQIPINDGERKAETGTARASSPALSLVPSQLSAATINTHPTQLDLEELLTKRARSQQAFLAWVARKEVSVCHLLTAHTHPNTRFEGTTTAQEESLRRKMEKEKEVQLVQQHQEQQRKEREKEAIRRWKLEKVRKDKEAEERREREAAEEEERKRQREKLGNEAFEAWRKEKEKNGGSLKGNLNLYNTGPFAAHSHRWLDIVPPSGSHKHQRLSKAQQSQLHELLSPPNLYKDYVLYETMAPNYKIKYPSQVASGGVGLCLSSFETNLIPPPPQPQAPKPSPVIKKPPKKPVARACRPKVITK</sequence>
<gene>
    <name evidence="2" type="ORF">BCR33DRAFT_787691</name>
</gene>
<feature type="compositionally biased region" description="Low complexity" evidence="1">
    <location>
        <begin position="64"/>
        <end position="73"/>
    </location>
</feature>
<feature type="region of interest" description="Disordered" evidence="1">
    <location>
        <begin position="350"/>
        <end position="384"/>
    </location>
</feature>
<proteinExistence type="predicted"/>
<feature type="compositionally biased region" description="Polar residues" evidence="1">
    <location>
        <begin position="74"/>
        <end position="83"/>
    </location>
</feature>
<dbReference type="AlphaFoldDB" id="A0A1Y2BZP2"/>
<feature type="region of interest" description="Disordered" evidence="1">
    <location>
        <begin position="164"/>
        <end position="203"/>
    </location>
</feature>
<dbReference type="EMBL" id="MCGO01000036">
    <property type="protein sequence ID" value="ORY40134.1"/>
    <property type="molecule type" value="Genomic_DNA"/>
</dbReference>
<evidence type="ECO:0000256" key="1">
    <source>
        <dbReference type="SAM" id="MobiDB-lite"/>
    </source>
</evidence>
<evidence type="ECO:0000313" key="3">
    <source>
        <dbReference type="Proteomes" id="UP000193642"/>
    </source>
</evidence>
<evidence type="ECO:0000313" key="2">
    <source>
        <dbReference type="EMBL" id="ORY40134.1"/>
    </source>
</evidence>
<protein>
    <submittedName>
        <fullName evidence="2">Uncharacterized protein</fullName>
    </submittedName>
</protein>
<feature type="region of interest" description="Disordered" evidence="1">
    <location>
        <begin position="60"/>
        <end position="83"/>
    </location>
</feature>
<feature type="compositionally biased region" description="Pro residues" evidence="1">
    <location>
        <begin position="350"/>
        <end position="362"/>
    </location>
</feature>
<name>A0A1Y2BZP2_9FUNG</name>
<keyword evidence="3" id="KW-1185">Reference proteome</keyword>
<reference evidence="2 3" key="1">
    <citation type="submission" date="2016-07" db="EMBL/GenBank/DDBJ databases">
        <title>Pervasive Adenine N6-methylation of Active Genes in Fungi.</title>
        <authorList>
            <consortium name="DOE Joint Genome Institute"/>
            <person name="Mondo S.J."/>
            <person name="Dannebaum R.O."/>
            <person name="Kuo R.C."/>
            <person name="Labutti K."/>
            <person name="Haridas S."/>
            <person name="Kuo A."/>
            <person name="Salamov A."/>
            <person name="Ahrendt S.R."/>
            <person name="Lipzen A."/>
            <person name="Sullivan W."/>
            <person name="Andreopoulos W.B."/>
            <person name="Clum A."/>
            <person name="Lindquist E."/>
            <person name="Daum C."/>
            <person name="Ramamoorthy G.K."/>
            <person name="Gryganskyi A."/>
            <person name="Culley D."/>
            <person name="Magnuson J.K."/>
            <person name="James T.Y."/>
            <person name="O'Malley M.A."/>
            <person name="Stajich J.E."/>
            <person name="Spatafora J.W."/>
            <person name="Visel A."/>
            <person name="Grigoriev I.V."/>
        </authorList>
    </citation>
    <scope>NUCLEOTIDE SEQUENCE [LARGE SCALE GENOMIC DNA]</scope>
    <source>
        <strain evidence="2 3">JEL800</strain>
    </source>
</reference>
<accession>A0A1Y2BZP2</accession>
<comment type="caution">
    <text evidence="2">The sequence shown here is derived from an EMBL/GenBank/DDBJ whole genome shotgun (WGS) entry which is preliminary data.</text>
</comment>
<feature type="compositionally biased region" description="Basic and acidic residues" evidence="1">
    <location>
        <begin position="175"/>
        <end position="187"/>
    </location>
</feature>